<comment type="subcellular location">
    <subcellularLocation>
        <location evidence="1">Cell membrane</location>
        <topology evidence="1">Peripheral membrane protein</topology>
    </subcellularLocation>
</comment>
<evidence type="ECO:0000313" key="12">
    <source>
        <dbReference type="Proteomes" id="UP001597191"/>
    </source>
</evidence>
<comment type="caution">
    <text evidence="11">The sequence shown here is derived from an EMBL/GenBank/DDBJ whole genome shotgun (WGS) entry which is preliminary data.</text>
</comment>
<dbReference type="RefSeq" id="WP_125647513.1">
    <property type="nucleotide sequence ID" value="NZ_JBHTOH010000038.1"/>
</dbReference>
<keyword evidence="5" id="KW-0592">Phosphate transport</keyword>
<gene>
    <name evidence="11" type="ORF">ACFQ4R_06530</name>
</gene>
<proteinExistence type="predicted"/>
<dbReference type="PANTHER" id="PTHR43423:SF12">
    <property type="entry name" value="IRON EXPORT ATP-BINDING PROTEIN FETA-RELATED"/>
    <property type="match status" value="1"/>
</dbReference>
<keyword evidence="6" id="KW-0547">Nucleotide-binding</keyword>
<dbReference type="PROSITE" id="PS50893">
    <property type="entry name" value="ABC_TRANSPORTER_2"/>
    <property type="match status" value="1"/>
</dbReference>
<organism evidence="11 12">
    <name type="scientific">Lapidilactobacillus gannanensis</name>
    <dbReference type="NCBI Taxonomy" id="2486002"/>
    <lineage>
        <taxon>Bacteria</taxon>
        <taxon>Bacillati</taxon>
        <taxon>Bacillota</taxon>
        <taxon>Bacilli</taxon>
        <taxon>Lactobacillales</taxon>
        <taxon>Lactobacillaceae</taxon>
        <taxon>Lapidilactobacillus</taxon>
    </lineage>
</organism>
<dbReference type="InterPro" id="IPR003593">
    <property type="entry name" value="AAA+_ATPase"/>
</dbReference>
<accession>A0ABW4BM06</accession>
<dbReference type="InterPro" id="IPR017871">
    <property type="entry name" value="ABC_transporter-like_CS"/>
</dbReference>
<evidence type="ECO:0000256" key="8">
    <source>
        <dbReference type="ARBA" id="ARBA00022967"/>
    </source>
</evidence>
<evidence type="ECO:0000259" key="10">
    <source>
        <dbReference type="PROSITE" id="PS50893"/>
    </source>
</evidence>
<dbReference type="InterPro" id="IPR027417">
    <property type="entry name" value="P-loop_NTPase"/>
</dbReference>
<dbReference type="Gene3D" id="3.40.50.300">
    <property type="entry name" value="P-loop containing nucleotide triphosphate hydrolases"/>
    <property type="match status" value="1"/>
</dbReference>
<keyword evidence="12" id="KW-1185">Reference proteome</keyword>
<evidence type="ECO:0000256" key="6">
    <source>
        <dbReference type="ARBA" id="ARBA00022741"/>
    </source>
</evidence>
<reference evidence="12" key="1">
    <citation type="journal article" date="2019" name="Int. J. Syst. Evol. Microbiol.">
        <title>The Global Catalogue of Microorganisms (GCM) 10K type strain sequencing project: providing services to taxonomists for standard genome sequencing and annotation.</title>
        <authorList>
            <consortium name="The Broad Institute Genomics Platform"/>
            <consortium name="The Broad Institute Genome Sequencing Center for Infectious Disease"/>
            <person name="Wu L."/>
            <person name="Ma J."/>
        </authorList>
    </citation>
    <scope>NUCLEOTIDE SEQUENCE [LARGE SCALE GENOMIC DNA]</scope>
    <source>
        <strain evidence="12">CCM 8937</strain>
    </source>
</reference>
<evidence type="ECO:0000256" key="4">
    <source>
        <dbReference type="ARBA" id="ARBA00022519"/>
    </source>
</evidence>
<dbReference type="PANTHER" id="PTHR43423">
    <property type="entry name" value="ABC TRANSPORTER I FAMILY MEMBER 17"/>
    <property type="match status" value="1"/>
</dbReference>
<name>A0ABW4BM06_9LACO</name>
<sequence>MAILTLTHVSYLANQQLIIPDLNLTVAANDFLTITGPSGSGKSTLLKLIASLATPSSGEIIFAGKNQRDYNLPKYRQQVSYCFQQPTLFGQTVRDNLQFPFQIRNQTFDQGRVTNYLELVDLPVAFLDKKITDLSGGERQRVALIRNLIFPPTILLLDEVTAGLDRRSKEIVQDLIRQLSKNKLTLIQVTHDSDELRIAENLLQMQAGGIIK</sequence>
<protein>
    <submittedName>
        <fullName evidence="11">ATP-binding cassette domain-containing protein</fullName>
    </submittedName>
</protein>
<evidence type="ECO:0000256" key="3">
    <source>
        <dbReference type="ARBA" id="ARBA00022475"/>
    </source>
</evidence>
<dbReference type="InterPro" id="IPR015856">
    <property type="entry name" value="ABC_transpr_CbiO/EcfA_su"/>
</dbReference>
<keyword evidence="3" id="KW-1003">Cell membrane</keyword>
<evidence type="ECO:0000256" key="1">
    <source>
        <dbReference type="ARBA" id="ARBA00004202"/>
    </source>
</evidence>
<dbReference type="Proteomes" id="UP001597191">
    <property type="component" value="Unassembled WGS sequence"/>
</dbReference>
<dbReference type="SUPFAM" id="SSF52540">
    <property type="entry name" value="P-loop containing nucleoside triphosphate hydrolases"/>
    <property type="match status" value="1"/>
</dbReference>
<dbReference type="CDD" id="cd03225">
    <property type="entry name" value="ABC_cobalt_CbiO_domain1"/>
    <property type="match status" value="1"/>
</dbReference>
<evidence type="ECO:0000313" key="11">
    <source>
        <dbReference type="EMBL" id="MFD1411255.1"/>
    </source>
</evidence>
<evidence type="ECO:0000256" key="2">
    <source>
        <dbReference type="ARBA" id="ARBA00022448"/>
    </source>
</evidence>
<dbReference type="GO" id="GO:0005524">
    <property type="term" value="F:ATP binding"/>
    <property type="evidence" value="ECO:0007669"/>
    <property type="project" value="UniProtKB-KW"/>
</dbReference>
<dbReference type="PROSITE" id="PS00211">
    <property type="entry name" value="ABC_TRANSPORTER_1"/>
    <property type="match status" value="1"/>
</dbReference>
<keyword evidence="9" id="KW-0472">Membrane</keyword>
<evidence type="ECO:0000256" key="7">
    <source>
        <dbReference type="ARBA" id="ARBA00022840"/>
    </source>
</evidence>
<keyword evidence="7 11" id="KW-0067">ATP-binding</keyword>
<dbReference type="InterPro" id="IPR003439">
    <property type="entry name" value="ABC_transporter-like_ATP-bd"/>
</dbReference>
<keyword evidence="8" id="KW-1278">Translocase</keyword>
<evidence type="ECO:0000256" key="9">
    <source>
        <dbReference type="ARBA" id="ARBA00023136"/>
    </source>
</evidence>
<keyword evidence="2" id="KW-0813">Transport</keyword>
<keyword evidence="4" id="KW-0997">Cell inner membrane</keyword>
<evidence type="ECO:0000256" key="5">
    <source>
        <dbReference type="ARBA" id="ARBA00022592"/>
    </source>
</evidence>
<dbReference type="Pfam" id="PF00005">
    <property type="entry name" value="ABC_tran"/>
    <property type="match status" value="1"/>
</dbReference>
<dbReference type="EMBL" id="JBHTOH010000038">
    <property type="protein sequence ID" value="MFD1411255.1"/>
    <property type="molecule type" value="Genomic_DNA"/>
</dbReference>
<dbReference type="SMART" id="SM00382">
    <property type="entry name" value="AAA"/>
    <property type="match status" value="1"/>
</dbReference>
<feature type="domain" description="ABC transporter" evidence="10">
    <location>
        <begin position="4"/>
        <end position="211"/>
    </location>
</feature>